<gene>
    <name evidence="3" type="ORF">JZ751_020617</name>
</gene>
<proteinExistence type="predicted"/>
<dbReference type="Pfam" id="PF23670">
    <property type="entry name" value="PIGBOS1"/>
    <property type="match status" value="1"/>
</dbReference>
<evidence type="ECO:0000256" key="1">
    <source>
        <dbReference type="SAM" id="MobiDB-lite"/>
    </source>
</evidence>
<comment type="caution">
    <text evidence="3">The sequence shown here is derived from an EMBL/GenBank/DDBJ whole genome shotgun (WGS) entry which is preliminary data.</text>
</comment>
<dbReference type="Proteomes" id="UP000824540">
    <property type="component" value="Unassembled WGS sequence"/>
</dbReference>
<keyword evidence="2" id="KW-0732">Signal</keyword>
<reference evidence="3" key="1">
    <citation type="thesis" date="2021" institute="BYU ScholarsArchive" country="Provo, UT, USA">
        <title>Applications of and Algorithms for Genome Assembly and Genomic Analyses with an Emphasis on Marine Teleosts.</title>
        <authorList>
            <person name="Pickett B.D."/>
        </authorList>
    </citation>
    <scope>NUCLEOTIDE SEQUENCE</scope>
    <source>
        <strain evidence="3">HI-2016</strain>
    </source>
</reference>
<evidence type="ECO:0000313" key="3">
    <source>
        <dbReference type="EMBL" id="KAG9352204.1"/>
    </source>
</evidence>
<protein>
    <submittedName>
        <fullName evidence="3">Uncharacterized protein</fullName>
    </submittedName>
</protein>
<organism evidence="3 4">
    <name type="scientific">Albula glossodonta</name>
    <name type="common">roundjaw bonefish</name>
    <dbReference type="NCBI Taxonomy" id="121402"/>
    <lineage>
        <taxon>Eukaryota</taxon>
        <taxon>Metazoa</taxon>
        <taxon>Chordata</taxon>
        <taxon>Craniata</taxon>
        <taxon>Vertebrata</taxon>
        <taxon>Euteleostomi</taxon>
        <taxon>Actinopterygii</taxon>
        <taxon>Neopterygii</taxon>
        <taxon>Teleostei</taxon>
        <taxon>Albuliformes</taxon>
        <taxon>Albulidae</taxon>
        <taxon>Albula</taxon>
    </lineage>
</organism>
<dbReference type="EMBL" id="JAFBMS010000005">
    <property type="protein sequence ID" value="KAG9352204.1"/>
    <property type="molecule type" value="Genomic_DNA"/>
</dbReference>
<evidence type="ECO:0000256" key="2">
    <source>
        <dbReference type="SAM" id="SignalP"/>
    </source>
</evidence>
<feature type="signal peptide" evidence="2">
    <location>
        <begin position="1"/>
        <end position="20"/>
    </location>
</feature>
<dbReference type="InterPro" id="IPR057394">
    <property type="entry name" value="PIGBOS1"/>
</dbReference>
<keyword evidence="4" id="KW-1185">Reference proteome</keyword>
<feature type="chain" id="PRO_5035889984" evidence="2">
    <location>
        <begin position="21"/>
        <end position="65"/>
    </location>
</feature>
<evidence type="ECO:0000313" key="4">
    <source>
        <dbReference type="Proteomes" id="UP000824540"/>
    </source>
</evidence>
<feature type="region of interest" description="Disordered" evidence="1">
    <location>
        <begin position="33"/>
        <end position="65"/>
    </location>
</feature>
<dbReference type="AlphaFoldDB" id="A0A8T2PI89"/>
<name>A0A8T2PI89_9TELE</name>
<accession>A0A8T2PI89</accession>
<sequence length="65" mass="7002">MTFVACFNIALATLAGVAGGVYVYRPMFEPLNKDSGHSSGKQEDAKVPQSSEKLDVKEDPKVKNS</sequence>